<dbReference type="CDD" id="cd02856">
    <property type="entry name" value="E_set_GDE_Isoamylase_N"/>
    <property type="match status" value="1"/>
</dbReference>
<feature type="domain" description="Glycosyl hydrolase family 13 catalytic" evidence="5">
    <location>
        <begin position="146"/>
        <end position="562"/>
    </location>
</feature>
<dbReference type="InterPro" id="IPR014756">
    <property type="entry name" value="Ig_E-set"/>
</dbReference>
<dbReference type="InterPro" id="IPR011837">
    <property type="entry name" value="Glycogen_debranch_GlgX"/>
</dbReference>
<dbReference type="InterPro" id="IPR006047">
    <property type="entry name" value="GH13_cat_dom"/>
</dbReference>
<keyword evidence="3" id="KW-0326">Glycosidase</keyword>
<keyword evidence="2" id="KW-0378">Hydrolase</keyword>
<evidence type="ECO:0000313" key="6">
    <source>
        <dbReference type="EMBL" id="NKX56296.1"/>
    </source>
</evidence>
<dbReference type="Proteomes" id="UP000544090">
    <property type="component" value="Unassembled WGS sequence"/>
</dbReference>
<dbReference type="InterPro" id="IPR013783">
    <property type="entry name" value="Ig-like_fold"/>
</dbReference>
<evidence type="ECO:0000256" key="2">
    <source>
        <dbReference type="ARBA" id="ARBA00022801"/>
    </source>
</evidence>
<sequence>MPSPSRVRAVRSSRPVPLGVSPAAEGAGGVVNVAVFAPEIRAVDVHFQDRSGRWQAVLLPEQTDGVHHGTVEGLPEGGRYAFWPHGQAVPGGAGQLLLDPYGRGIDDDGGIYYSVHVGQDFDWDGDTLPRTAWRDTVVYECHVKGQTMLHPGIPPELRGTYAGLAHPVMLDYFTSLGITAVELLPVHFHIDEPHLQELGLSNYWGYNTLGFFAPHPAYATAAARAAGAKAVQDEFKAMVRKLHAAGLEVILDVVYNHTAEGGEQQPALSFRGLADDVYYRHDANGYYQDTTGCGNTLDFSQPRVVQLALDSLRHWVRDYHIDGFRFDLAVSLCRDTRGVFTPRHPFLAALSTDRTLAGTKLIAEPWDVGPGGWQTGSFPPGWADWNDRFRDSIRDFWLADRHPLNHTRPGGSVAKLAGAISGSAELFAPSGRSSLASVNFVTAHDGFTLADLTAYDRKHNEDNGEENRDGANDNRSYNHGVEGPTGDSRVLDARAHSARTLMATLLLSLGVPMITAGDEIGRTQHGNNNAYCQDNQLSWTNWVLDDRQEQMLKTTRRLIKLRKSFLRHQPYSYPARTDDAYLLWFNERGEPMSVRDWEDSRTRVVQVLLGSPGGSSDGLLVFNGSAENRKVVMPAASLRTETGAGAERHMFELLFTSSEMGDRRRGAKIRGGERETVAAWSIAAYRI</sequence>
<dbReference type="AlphaFoldDB" id="A0A7X6HFX6"/>
<dbReference type="NCBIfam" id="TIGR02100">
    <property type="entry name" value="glgX_debranch"/>
    <property type="match status" value="1"/>
</dbReference>
<feature type="region of interest" description="Disordered" evidence="4">
    <location>
        <begin position="458"/>
        <end position="488"/>
    </location>
</feature>
<dbReference type="GO" id="GO:0004135">
    <property type="term" value="F:amylo-alpha-1,6-glucosidase activity"/>
    <property type="evidence" value="ECO:0007669"/>
    <property type="project" value="InterPro"/>
</dbReference>
<protein>
    <submittedName>
        <fullName evidence="6">Glycogen debranching protein GlgX</fullName>
    </submittedName>
</protein>
<dbReference type="EMBL" id="JAAZSQ010000022">
    <property type="protein sequence ID" value="NKX56296.1"/>
    <property type="molecule type" value="Genomic_DNA"/>
</dbReference>
<comment type="caution">
    <text evidence="6">The sequence shown here is derived from an EMBL/GenBank/DDBJ whole genome shotgun (WGS) entry which is preliminary data.</text>
</comment>
<dbReference type="InterPro" id="IPR013780">
    <property type="entry name" value="Glyco_hydro_b"/>
</dbReference>
<dbReference type="CDD" id="cd11326">
    <property type="entry name" value="AmyAc_Glg_debranch"/>
    <property type="match status" value="1"/>
</dbReference>
<dbReference type="Gene3D" id="3.20.20.80">
    <property type="entry name" value="Glycosidases"/>
    <property type="match status" value="1"/>
</dbReference>
<dbReference type="Gene3D" id="2.60.40.1180">
    <property type="entry name" value="Golgi alpha-mannosidase II"/>
    <property type="match status" value="1"/>
</dbReference>
<dbReference type="Pfam" id="PF00128">
    <property type="entry name" value="Alpha-amylase"/>
    <property type="match status" value="1"/>
</dbReference>
<reference evidence="6 7" key="1">
    <citation type="submission" date="2020-04" db="EMBL/GenBank/DDBJ databases">
        <title>Arthrobacter sp. nov.</title>
        <authorList>
            <person name="Liu S."/>
        </authorList>
    </citation>
    <scope>NUCLEOTIDE SEQUENCE [LARGE SCALE GENOMIC DNA]</scope>
    <source>
        <strain evidence="6 7">E918</strain>
    </source>
</reference>
<evidence type="ECO:0000313" key="7">
    <source>
        <dbReference type="Proteomes" id="UP000544090"/>
    </source>
</evidence>
<dbReference type="InterPro" id="IPR044505">
    <property type="entry name" value="GlgX_Isoamylase_N_E_set"/>
</dbReference>
<name>A0A7X6HFX6_9MICC</name>
<accession>A0A7X6HFX6</accession>
<keyword evidence="7" id="KW-1185">Reference proteome</keyword>
<feature type="compositionally biased region" description="Basic and acidic residues" evidence="4">
    <location>
        <begin position="458"/>
        <end position="472"/>
    </location>
</feature>
<dbReference type="InterPro" id="IPR004193">
    <property type="entry name" value="Glyco_hydro_13_N"/>
</dbReference>
<evidence type="ECO:0000259" key="5">
    <source>
        <dbReference type="SMART" id="SM00642"/>
    </source>
</evidence>
<dbReference type="SUPFAM" id="SSF51011">
    <property type="entry name" value="Glycosyl hydrolase domain"/>
    <property type="match status" value="1"/>
</dbReference>
<dbReference type="Pfam" id="PF02922">
    <property type="entry name" value="CBM_48"/>
    <property type="match status" value="1"/>
</dbReference>
<dbReference type="InterPro" id="IPR017853">
    <property type="entry name" value="GH"/>
</dbReference>
<dbReference type="Gene3D" id="2.60.40.10">
    <property type="entry name" value="Immunoglobulins"/>
    <property type="match status" value="1"/>
</dbReference>
<dbReference type="SMART" id="SM00642">
    <property type="entry name" value="Aamy"/>
    <property type="match status" value="1"/>
</dbReference>
<dbReference type="SUPFAM" id="SSF81296">
    <property type="entry name" value="E set domains"/>
    <property type="match status" value="1"/>
</dbReference>
<dbReference type="GO" id="GO:0005980">
    <property type="term" value="P:glycogen catabolic process"/>
    <property type="evidence" value="ECO:0007669"/>
    <property type="project" value="InterPro"/>
</dbReference>
<dbReference type="SUPFAM" id="SSF51445">
    <property type="entry name" value="(Trans)glycosidases"/>
    <property type="match status" value="1"/>
</dbReference>
<evidence type="ECO:0000256" key="4">
    <source>
        <dbReference type="SAM" id="MobiDB-lite"/>
    </source>
</evidence>
<evidence type="ECO:0000256" key="1">
    <source>
        <dbReference type="ARBA" id="ARBA00008061"/>
    </source>
</evidence>
<comment type="similarity">
    <text evidence="1">Belongs to the glycosyl hydrolase 13 family.</text>
</comment>
<evidence type="ECO:0000256" key="3">
    <source>
        <dbReference type="ARBA" id="ARBA00023295"/>
    </source>
</evidence>
<proteinExistence type="inferred from homology"/>
<gene>
    <name evidence="6" type="primary">glgX</name>
    <name evidence="6" type="ORF">HGG74_17545</name>
</gene>
<organism evidence="6 7">
    <name type="scientific">Arthrobacter mobilis</name>
    <dbReference type="NCBI Taxonomy" id="2724944"/>
    <lineage>
        <taxon>Bacteria</taxon>
        <taxon>Bacillati</taxon>
        <taxon>Actinomycetota</taxon>
        <taxon>Actinomycetes</taxon>
        <taxon>Micrococcales</taxon>
        <taxon>Micrococcaceae</taxon>
        <taxon>Arthrobacter</taxon>
    </lineage>
</organism>
<dbReference type="PANTHER" id="PTHR43002">
    <property type="entry name" value="GLYCOGEN DEBRANCHING ENZYME"/>
    <property type="match status" value="1"/>
</dbReference>